<keyword evidence="3" id="KW-1185">Reference proteome</keyword>
<evidence type="ECO:0000256" key="1">
    <source>
        <dbReference type="SAM" id="SignalP"/>
    </source>
</evidence>
<dbReference type="RefSeq" id="WP_220250927.1">
    <property type="nucleotide sequence ID" value="NZ_JAICCF010000003.1"/>
</dbReference>
<reference evidence="2 3" key="1">
    <citation type="submission" date="2021-08" db="EMBL/GenBank/DDBJ databases">
        <title>The genome sequence of Chitinophaga sp. B61.</title>
        <authorList>
            <person name="Zhang X."/>
        </authorList>
    </citation>
    <scope>NUCLEOTIDE SEQUENCE [LARGE SCALE GENOMIC DNA]</scope>
    <source>
        <strain evidence="2 3">B61</strain>
    </source>
</reference>
<dbReference type="Proteomes" id="UP000812961">
    <property type="component" value="Unassembled WGS sequence"/>
</dbReference>
<keyword evidence="1" id="KW-0732">Signal</keyword>
<evidence type="ECO:0000313" key="2">
    <source>
        <dbReference type="EMBL" id="MBW8685590.1"/>
    </source>
</evidence>
<sequence length="279" mass="31480">MIRTFLCSLSISLAGLFTQAVQAQVKPAKAAGDTSIKQISADTSASRTLIRPTTAAPIPPEKDSIYVTGGGLRLGIDISRFVIHFFQPYRTDVAIQGDIRVSKKIYAAAEVGYNRTSHSDSNYSYKGNGVYALIGADYDFLKKKDPNEKNMVYLGMRYGFARNTYEAPFYSIRNNYWDSEQPGSFPKTNMTAHWIELTFGMRVEALPNFFLGWALREKIMLSKSSPEGFNPIVIPGYGSGSKNSQFDMTYTISYYLPLYKLRINETKRLNKKKKKEELK</sequence>
<evidence type="ECO:0008006" key="4">
    <source>
        <dbReference type="Google" id="ProtNLM"/>
    </source>
</evidence>
<comment type="caution">
    <text evidence="2">The sequence shown here is derived from an EMBL/GenBank/DDBJ whole genome shotgun (WGS) entry which is preliminary data.</text>
</comment>
<accession>A0ABS7GE76</accession>
<dbReference type="Pfam" id="PF19515">
    <property type="entry name" value="DUF6048"/>
    <property type="match status" value="1"/>
</dbReference>
<gene>
    <name evidence="2" type="ORF">K1Y79_14720</name>
</gene>
<feature type="signal peptide" evidence="1">
    <location>
        <begin position="1"/>
        <end position="23"/>
    </location>
</feature>
<dbReference type="EMBL" id="JAICCF010000003">
    <property type="protein sequence ID" value="MBW8685590.1"/>
    <property type="molecule type" value="Genomic_DNA"/>
</dbReference>
<organism evidence="2 3">
    <name type="scientific">Chitinophaga rhizophila</name>
    <dbReference type="NCBI Taxonomy" id="2866212"/>
    <lineage>
        <taxon>Bacteria</taxon>
        <taxon>Pseudomonadati</taxon>
        <taxon>Bacteroidota</taxon>
        <taxon>Chitinophagia</taxon>
        <taxon>Chitinophagales</taxon>
        <taxon>Chitinophagaceae</taxon>
        <taxon>Chitinophaga</taxon>
    </lineage>
</organism>
<dbReference type="InterPro" id="IPR046111">
    <property type="entry name" value="DUF6048"/>
</dbReference>
<name>A0ABS7GE76_9BACT</name>
<evidence type="ECO:0000313" key="3">
    <source>
        <dbReference type="Proteomes" id="UP000812961"/>
    </source>
</evidence>
<protein>
    <recommendedName>
        <fullName evidence="4">Outer membrane protein with beta-barrel domain</fullName>
    </recommendedName>
</protein>
<feature type="chain" id="PRO_5046661202" description="Outer membrane protein with beta-barrel domain" evidence="1">
    <location>
        <begin position="24"/>
        <end position="279"/>
    </location>
</feature>
<proteinExistence type="predicted"/>